<dbReference type="Proteomes" id="UP000219522">
    <property type="component" value="Unassembled WGS sequence"/>
</dbReference>
<name>A0A7Z7I1J3_9BURK</name>
<dbReference type="AlphaFoldDB" id="A0A7Z7I1J3"/>
<gene>
    <name evidence="1" type="ORF">SAMN05446927_0492</name>
</gene>
<dbReference type="EMBL" id="OCSU01000001">
    <property type="protein sequence ID" value="SOE51750.1"/>
    <property type="molecule type" value="Genomic_DNA"/>
</dbReference>
<proteinExistence type="predicted"/>
<dbReference type="OrthoDB" id="9840398at2"/>
<organism evidence="1 2">
    <name type="scientific">Caballeronia arationis</name>
    <dbReference type="NCBI Taxonomy" id="1777142"/>
    <lineage>
        <taxon>Bacteria</taxon>
        <taxon>Pseudomonadati</taxon>
        <taxon>Pseudomonadota</taxon>
        <taxon>Betaproteobacteria</taxon>
        <taxon>Burkholderiales</taxon>
        <taxon>Burkholderiaceae</taxon>
        <taxon>Caballeronia</taxon>
    </lineage>
</organism>
<evidence type="ECO:0000313" key="1">
    <source>
        <dbReference type="EMBL" id="SOE51750.1"/>
    </source>
</evidence>
<accession>A0A7Z7I1J3</accession>
<reference evidence="1 2" key="1">
    <citation type="submission" date="2017-09" db="EMBL/GenBank/DDBJ databases">
        <authorList>
            <person name="Varghese N."/>
            <person name="Submissions S."/>
        </authorList>
    </citation>
    <scope>NUCLEOTIDE SEQUENCE [LARGE SCALE GENOMIC DNA]</scope>
    <source>
        <strain evidence="1 2">OK806</strain>
    </source>
</reference>
<evidence type="ECO:0000313" key="2">
    <source>
        <dbReference type="Proteomes" id="UP000219522"/>
    </source>
</evidence>
<dbReference type="RefSeq" id="WP_143753518.1">
    <property type="nucleotide sequence ID" value="NZ_FCOG02000103.1"/>
</dbReference>
<sequence length="96" mass="10822">MRRLFKTSGETIDLKGPFSAREVQKILESNSLTFVMLLDDEHMMVLRGDENEGECPINELATIICDLPHMPKMQHPIRGDALIVPARDVAPHIDVI</sequence>
<comment type="caution">
    <text evidence="1">The sequence shown here is derived from an EMBL/GenBank/DDBJ whole genome shotgun (WGS) entry which is preliminary data.</text>
</comment>
<keyword evidence="2" id="KW-1185">Reference proteome</keyword>
<protein>
    <submittedName>
        <fullName evidence="1">Uncharacterized protein</fullName>
    </submittedName>
</protein>